<keyword evidence="1" id="KW-1133">Transmembrane helix</keyword>
<reference evidence="2 3" key="1">
    <citation type="submission" date="2019-07" db="EMBL/GenBank/DDBJ databases">
        <title>Whole genome shotgun sequence of Microvirga aerophila NBRC 106136.</title>
        <authorList>
            <person name="Hosoyama A."/>
            <person name="Uohara A."/>
            <person name="Ohji S."/>
            <person name="Ichikawa N."/>
        </authorList>
    </citation>
    <scope>NUCLEOTIDE SEQUENCE [LARGE SCALE GENOMIC DNA]</scope>
    <source>
        <strain evidence="2 3">NBRC 106136</strain>
    </source>
</reference>
<organism evidence="2 3">
    <name type="scientific">Microvirga aerophila</name>
    <dbReference type="NCBI Taxonomy" id="670291"/>
    <lineage>
        <taxon>Bacteria</taxon>
        <taxon>Pseudomonadati</taxon>
        <taxon>Pseudomonadota</taxon>
        <taxon>Alphaproteobacteria</taxon>
        <taxon>Hyphomicrobiales</taxon>
        <taxon>Methylobacteriaceae</taxon>
        <taxon>Microvirga</taxon>
    </lineage>
</organism>
<comment type="caution">
    <text evidence="2">The sequence shown here is derived from an EMBL/GenBank/DDBJ whole genome shotgun (WGS) entry which is preliminary data.</text>
</comment>
<name>A0A512C5B7_9HYPH</name>
<accession>A0A512C5B7</accession>
<sequence length="59" mass="6641">MGYESAVGPVLVAVIAFIAFMTVLYWFVSYRFREVIIGFIVAGMVLELMVILPIWVVSI</sequence>
<proteinExistence type="predicted"/>
<evidence type="ECO:0000256" key="1">
    <source>
        <dbReference type="SAM" id="Phobius"/>
    </source>
</evidence>
<keyword evidence="1" id="KW-0812">Transmembrane</keyword>
<keyword evidence="1" id="KW-0472">Membrane</keyword>
<gene>
    <name evidence="2" type="ORF">MAE02_71100</name>
</gene>
<dbReference type="EMBL" id="BJYU01000509">
    <property type="protein sequence ID" value="GEO19414.1"/>
    <property type="molecule type" value="Genomic_DNA"/>
</dbReference>
<feature type="transmembrane region" description="Helical" evidence="1">
    <location>
        <begin position="6"/>
        <end position="28"/>
    </location>
</feature>
<dbReference type="AlphaFoldDB" id="A0A512C5B7"/>
<dbReference type="RefSeq" id="WP_147023541.1">
    <property type="nucleotide sequence ID" value="NZ_BJYU01000509.1"/>
</dbReference>
<keyword evidence="3" id="KW-1185">Reference proteome</keyword>
<evidence type="ECO:0000313" key="3">
    <source>
        <dbReference type="Proteomes" id="UP000321085"/>
    </source>
</evidence>
<feature type="transmembrane region" description="Helical" evidence="1">
    <location>
        <begin position="35"/>
        <end position="56"/>
    </location>
</feature>
<protein>
    <submittedName>
        <fullName evidence="2">Uncharacterized protein</fullName>
    </submittedName>
</protein>
<dbReference type="Proteomes" id="UP000321085">
    <property type="component" value="Unassembled WGS sequence"/>
</dbReference>
<evidence type="ECO:0000313" key="2">
    <source>
        <dbReference type="EMBL" id="GEO19414.1"/>
    </source>
</evidence>